<keyword evidence="5" id="KW-1185">Reference proteome</keyword>
<evidence type="ECO:0000256" key="1">
    <source>
        <dbReference type="SAM" id="Phobius"/>
    </source>
</evidence>
<feature type="signal peptide" evidence="2">
    <location>
        <begin position="1"/>
        <end position="27"/>
    </location>
</feature>
<dbReference type="RefSeq" id="WP_319832572.1">
    <property type="nucleotide sequence ID" value="NZ_CP138858.1"/>
</dbReference>
<evidence type="ECO:0000256" key="2">
    <source>
        <dbReference type="SAM" id="SignalP"/>
    </source>
</evidence>
<feature type="domain" description="Ice-binding protein C-terminal" evidence="3">
    <location>
        <begin position="237"/>
        <end position="261"/>
    </location>
</feature>
<evidence type="ECO:0000259" key="3">
    <source>
        <dbReference type="Pfam" id="PF07589"/>
    </source>
</evidence>
<evidence type="ECO:0000313" key="4">
    <source>
        <dbReference type="EMBL" id="WPJ95694.1"/>
    </source>
</evidence>
<gene>
    <name evidence="4" type="ORF">SH580_19940</name>
</gene>
<proteinExistence type="predicted"/>
<dbReference type="Proteomes" id="UP001324993">
    <property type="component" value="Chromosome"/>
</dbReference>
<reference evidence="4 5" key="1">
    <citation type="submission" date="2023-11" db="EMBL/GenBank/DDBJ databases">
        <title>Coraliomargarita sp. nov., isolated from marine algae.</title>
        <authorList>
            <person name="Lee J.K."/>
            <person name="Baek J.H."/>
            <person name="Kim J.M."/>
            <person name="Choi D.G."/>
            <person name="Jeon C.O."/>
        </authorList>
    </citation>
    <scope>NUCLEOTIDE SEQUENCE [LARGE SCALE GENOMIC DNA]</scope>
    <source>
        <strain evidence="4 5">J2-16</strain>
    </source>
</reference>
<feature type="transmembrane region" description="Helical" evidence="1">
    <location>
        <begin position="241"/>
        <end position="258"/>
    </location>
</feature>
<dbReference type="Pfam" id="PF07589">
    <property type="entry name" value="PEP-CTERM"/>
    <property type="match status" value="1"/>
</dbReference>
<feature type="chain" id="PRO_5045741570" evidence="2">
    <location>
        <begin position="28"/>
        <end position="262"/>
    </location>
</feature>
<dbReference type="NCBIfam" id="TIGR02595">
    <property type="entry name" value="PEP_CTERM"/>
    <property type="match status" value="1"/>
</dbReference>
<keyword evidence="1" id="KW-0472">Membrane</keyword>
<keyword evidence="2" id="KW-0732">Signal</keyword>
<name>A0ABZ0RKA0_9BACT</name>
<organism evidence="4 5">
    <name type="scientific">Coraliomargarita algicola</name>
    <dbReference type="NCBI Taxonomy" id="3092156"/>
    <lineage>
        <taxon>Bacteria</taxon>
        <taxon>Pseudomonadati</taxon>
        <taxon>Verrucomicrobiota</taxon>
        <taxon>Opitutia</taxon>
        <taxon>Puniceicoccales</taxon>
        <taxon>Coraliomargaritaceae</taxon>
        <taxon>Coraliomargarita</taxon>
    </lineage>
</organism>
<dbReference type="InterPro" id="IPR013424">
    <property type="entry name" value="Ice-binding_C"/>
</dbReference>
<protein>
    <submittedName>
        <fullName evidence="4">PEP-CTERM sorting domain-containing protein</fullName>
    </submittedName>
</protein>
<keyword evidence="1" id="KW-1133">Transmembrane helix</keyword>
<keyword evidence="1" id="KW-0812">Transmembrane</keyword>
<accession>A0ABZ0RKA0</accession>
<sequence length="262" mass="27633">MNTLNTQIRLLSAVAAVSLFAASFAQAEEVLLNDSFTTSAVVEEALQFNDLDSNDWRATSGTNWAIASGNLTNSGGGTNAQDEGGLGKLIDLTGISDTSLNQLKLDVTFTTAEAGEELYVHIRGFIGSAPADTTDFINRNATAGNLWDLTGTAFTATTNKINLNSGIGFDAFDNTTATSAVELSDGDAGLHNFSQTFDMSGYAVNTIVGYDYLVLAFTRDELGTSPSVSIADITLTAIPEPGTYALLAGLTGLVFVMVRRRR</sequence>
<evidence type="ECO:0000313" key="5">
    <source>
        <dbReference type="Proteomes" id="UP001324993"/>
    </source>
</evidence>
<dbReference type="EMBL" id="CP138858">
    <property type="protein sequence ID" value="WPJ95694.1"/>
    <property type="molecule type" value="Genomic_DNA"/>
</dbReference>